<dbReference type="EMBL" id="LOJF01000001">
    <property type="protein sequence ID" value="KUH59155.1"/>
    <property type="molecule type" value="Genomic_DNA"/>
</dbReference>
<dbReference type="STRING" id="1299998.AUL39_02145"/>
<comment type="caution">
    <text evidence="2">The sequence shown here is derived from an EMBL/GenBank/DDBJ whole genome shotgun (WGS) entry which is preliminary data.</text>
</comment>
<sequence>MRKFDFGVDTFIWSEDFSEKDLWVIRKASDLGFHSIDFAVAHPDTFPVQEVAEELSKTGLTPVTTTTLGADTNPISPNPEVRAAAVAHMKRMVDISKALGAKVTGGVNYAGWGYLTGKMKTRQEWNWSVSCMRDVANYALDTYPELRICVEPCNRFETHFLNTAVEAVEYCKAVGTPNMGVHLDCFHMSHEESNWTDPVFTCGKQWLGYVHVNENQRGIPGTGMVNFHAFFNALEDIDYEGHCVIESFDPNFEELSRNCAIWRRFAPTGEELAVKGLANLRRIADEVDSRRDSQLDLQLAD</sequence>
<keyword evidence="3" id="KW-1185">Reference proteome</keyword>
<dbReference type="Pfam" id="PF01261">
    <property type="entry name" value="AP_endonuc_2"/>
    <property type="match status" value="1"/>
</dbReference>
<dbReference type="AlphaFoldDB" id="A0A100YWV0"/>
<dbReference type="PANTHER" id="PTHR12110">
    <property type="entry name" value="HYDROXYPYRUVATE ISOMERASE"/>
    <property type="match status" value="1"/>
</dbReference>
<dbReference type="Proteomes" id="UP000054078">
    <property type="component" value="Unassembled WGS sequence"/>
</dbReference>
<dbReference type="OrthoDB" id="9801426at2"/>
<dbReference type="RefSeq" id="WP_059053127.1">
    <property type="nucleotide sequence ID" value="NZ_LOJF01000001.1"/>
</dbReference>
<dbReference type="InterPro" id="IPR036237">
    <property type="entry name" value="Xyl_isomerase-like_sf"/>
</dbReference>
<feature type="domain" description="Xylose isomerase-like TIM barrel" evidence="1">
    <location>
        <begin position="25"/>
        <end position="268"/>
    </location>
</feature>
<dbReference type="PANTHER" id="PTHR12110:SF41">
    <property type="entry name" value="INOSOSE DEHYDRATASE"/>
    <property type="match status" value="1"/>
</dbReference>
<dbReference type="InterPro" id="IPR013022">
    <property type="entry name" value="Xyl_isomerase-like_TIM-brl"/>
</dbReference>
<reference evidence="2 3" key="1">
    <citation type="submission" date="2015-12" db="EMBL/GenBank/DDBJ databases">
        <title>Draft Genome Sequence of Olsenella scatoligenes SK9K4T; a Producer of 3-Methylindole- (skatole) and 4-Methylphenol- (p-cresol) Isolated from Pig Feces.</title>
        <authorList>
            <person name="Li X."/>
            <person name="Borg B."/>
            <person name="Canibe N."/>
        </authorList>
    </citation>
    <scope>NUCLEOTIDE SEQUENCE [LARGE SCALE GENOMIC DNA]</scope>
    <source>
        <strain evidence="2 3">SK9K4</strain>
    </source>
</reference>
<protein>
    <submittedName>
        <fullName evidence="2">Xylose isomerase</fullName>
    </submittedName>
</protein>
<gene>
    <name evidence="2" type="ORF">AUL39_02145</name>
</gene>
<accession>A0A100YWV0</accession>
<evidence type="ECO:0000313" key="2">
    <source>
        <dbReference type="EMBL" id="KUH59155.1"/>
    </source>
</evidence>
<keyword evidence="2" id="KW-0413">Isomerase</keyword>
<name>A0A100YWV0_TRASO</name>
<dbReference type="Gene3D" id="3.20.20.150">
    <property type="entry name" value="Divalent-metal-dependent TIM barrel enzymes"/>
    <property type="match status" value="1"/>
</dbReference>
<dbReference type="SUPFAM" id="SSF51658">
    <property type="entry name" value="Xylose isomerase-like"/>
    <property type="match status" value="1"/>
</dbReference>
<evidence type="ECO:0000259" key="1">
    <source>
        <dbReference type="Pfam" id="PF01261"/>
    </source>
</evidence>
<dbReference type="InterPro" id="IPR050312">
    <property type="entry name" value="IolE/XylAMocC-like"/>
</dbReference>
<dbReference type="GO" id="GO:0016853">
    <property type="term" value="F:isomerase activity"/>
    <property type="evidence" value="ECO:0007669"/>
    <property type="project" value="UniProtKB-KW"/>
</dbReference>
<proteinExistence type="predicted"/>
<organism evidence="2 3">
    <name type="scientific">Tractidigestivibacter scatoligenes</name>
    <name type="common">Olsenella scatoligenes</name>
    <dbReference type="NCBI Taxonomy" id="1299998"/>
    <lineage>
        <taxon>Bacteria</taxon>
        <taxon>Bacillati</taxon>
        <taxon>Actinomycetota</taxon>
        <taxon>Coriobacteriia</taxon>
        <taxon>Coriobacteriales</taxon>
        <taxon>Atopobiaceae</taxon>
        <taxon>Tractidigestivibacter</taxon>
    </lineage>
</organism>
<evidence type="ECO:0000313" key="3">
    <source>
        <dbReference type="Proteomes" id="UP000054078"/>
    </source>
</evidence>